<dbReference type="InterPro" id="IPR005709">
    <property type="entry name" value="Ribosomal_uS4_bac-type"/>
</dbReference>
<dbReference type="SUPFAM" id="SSF55174">
    <property type="entry name" value="Alpha-L RNA-binding motif"/>
    <property type="match status" value="1"/>
</dbReference>
<keyword evidence="3 6" id="KW-0694">RNA-binding</keyword>
<dbReference type="InterPro" id="IPR002942">
    <property type="entry name" value="S4_RNA-bd"/>
</dbReference>
<evidence type="ECO:0000256" key="5">
    <source>
        <dbReference type="ARBA" id="ARBA00023274"/>
    </source>
</evidence>
<dbReference type="InterPro" id="IPR022801">
    <property type="entry name" value="Ribosomal_uS4"/>
</dbReference>
<dbReference type="CDD" id="cd00165">
    <property type="entry name" value="S4"/>
    <property type="match status" value="1"/>
</dbReference>
<feature type="region of interest" description="Disordered" evidence="7">
    <location>
        <begin position="1"/>
        <end position="48"/>
    </location>
</feature>
<feature type="domain" description="RNA-binding S4" evidence="8">
    <location>
        <begin position="95"/>
        <end position="159"/>
    </location>
</feature>
<evidence type="ECO:0000256" key="3">
    <source>
        <dbReference type="ARBA" id="ARBA00022884"/>
    </source>
</evidence>
<dbReference type="HAMAP" id="MF_01306_B">
    <property type="entry name" value="Ribosomal_uS4_B"/>
    <property type="match status" value="1"/>
</dbReference>
<feature type="compositionally biased region" description="Basic and acidic residues" evidence="7">
    <location>
        <begin position="36"/>
        <end position="48"/>
    </location>
</feature>
<organism evidence="10">
    <name type="scientific">Plagiogrammopsis vanheurckii</name>
    <dbReference type="NCBI Taxonomy" id="1234821"/>
    <lineage>
        <taxon>Eukaryota</taxon>
        <taxon>Sar</taxon>
        <taxon>Stramenopiles</taxon>
        <taxon>Ochrophyta</taxon>
        <taxon>Bacillariophyta</taxon>
        <taxon>Mediophyceae</taxon>
        <taxon>Cymatosirophycidae</taxon>
        <taxon>Cymatosirales</taxon>
        <taxon>Cymatosiraceae</taxon>
        <taxon>Plagiogrammopsis</taxon>
    </lineage>
</organism>
<dbReference type="PANTHER" id="PTHR11831">
    <property type="entry name" value="30S 40S RIBOSOMAL PROTEIN"/>
    <property type="match status" value="1"/>
</dbReference>
<evidence type="ECO:0000256" key="6">
    <source>
        <dbReference type="HAMAP-Rule" id="MF_01306"/>
    </source>
</evidence>
<dbReference type="AlphaFoldDB" id="A0A2U9NNE2"/>
<keyword evidence="5 6" id="KW-0687">Ribonucleoprotein</keyword>
<dbReference type="FunFam" id="1.10.1050.10:FF:000002">
    <property type="entry name" value="30S ribosomal protein S4, chloroplastic"/>
    <property type="match status" value="1"/>
</dbReference>
<evidence type="ECO:0000259" key="9">
    <source>
        <dbReference type="SMART" id="SM01390"/>
    </source>
</evidence>
<comment type="subcellular location">
    <subcellularLocation>
        <location evidence="6">Plastid</location>
        <location evidence="6">Chloroplast</location>
    </subcellularLocation>
</comment>
<dbReference type="RefSeq" id="YP_009496162.1">
    <property type="nucleotide sequence ID" value="NC_037997.1"/>
</dbReference>
<dbReference type="InterPro" id="IPR036986">
    <property type="entry name" value="S4_RNA-bd_sf"/>
</dbReference>
<dbReference type="SMART" id="SM00363">
    <property type="entry name" value="S4"/>
    <property type="match status" value="1"/>
</dbReference>
<evidence type="ECO:0000259" key="8">
    <source>
        <dbReference type="SMART" id="SM00363"/>
    </source>
</evidence>
<protein>
    <recommendedName>
        <fullName evidence="6">Small ribosomal subunit protein uS4c</fullName>
    </recommendedName>
</protein>
<dbReference type="SMART" id="SM01390">
    <property type="entry name" value="Ribosomal_S4"/>
    <property type="match status" value="1"/>
</dbReference>
<dbReference type="EMBL" id="MG755794">
    <property type="protein sequence ID" value="AWT38602.1"/>
    <property type="molecule type" value="Genomic_DNA"/>
</dbReference>
<dbReference type="GO" id="GO:0019843">
    <property type="term" value="F:rRNA binding"/>
    <property type="evidence" value="ECO:0007669"/>
    <property type="project" value="UniProtKB-UniRule"/>
</dbReference>
<evidence type="ECO:0000256" key="7">
    <source>
        <dbReference type="SAM" id="MobiDB-lite"/>
    </source>
</evidence>
<sequence>MSRYRGPKLRITRRLGTLPGLTQKQSKKSGRPGQHGKGDGDGNSKKPTEYGLRLEEKQKLKFNYGVTESQLYRYIKEARRQKGVTGLILLQLLEMRLDTLCFNLGFASTIAGARQLVNHGHITVNNNVVSIASFQCRINDIIGVKPKTNSKNLIERNLQSSTLVDLPSHLNFDKSKMEATITNYCDRNELLLNLDELLVIEYYSRR</sequence>
<dbReference type="GO" id="GO:0006412">
    <property type="term" value="P:translation"/>
    <property type="evidence" value="ECO:0007669"/>
    <property type="project" value="UniProtKB-UniRule"/>
</dbReference>
<dbReference type="NCBIfam" id="NF003717">
    <property type="entry name" value="PRK05327.1"/>
    <property type="match status" value="1"/>
</dbReference>
<geneLocation type="chloroplast" evidence="10"/>
<keyword evidence="2 6" id="KW-0699">rRNA-binding</keyword>
<dbReference type="GeneID" id="36958434"/>
<evidence type="ECO:0000256" key="2">
    <source>
        <dbReference type="ARBA" id="ARBA00022730"/>
    </source>
</evidence>
<comment type="subunit">
    <text evidence="6">Part of the 30S ribosomal subunit. Contacts protein S5. The interaction surface between S4 and S5 is involved in control of translational fidelity.</text>
</comment>
<keyword evidence="4 6" id="KW-0689">Ribosomal protein</keyword>
<gene>
    <name evidence="6 10" type="primary">rps4</name>
</gene>
<dbReference type="GO" id="GO:0009507">
    <property type="term" value="C:chloroplast"/>
    <property type="evidence" value="ECO:0007669"/>
    <property type="project" value="UniProtKB-SubCell"/>
</dbReference>
<feature type="compositionally biased region" description="Basic residues" evidence="7">
    <location>
        <begin position="1"/>
        <end position="13"/>
    </location>
</feature>
<dbReference type="Pfam" id="PF00163">
    <property type="entry name" value="Ribosomal_S4"/>
    <property type="match status" value="1"/>
</dbReference>
<keyword evidence="10" id="KW-0934">Plastid</keyword>
<dbReference type="PROSITE" id="PS50889">
    <property type="entry name" value="S4"/>
    <property type="match status" value="1"/>
</dbReference>
<dbReference type="FunFam" id="3.10.290.10:FF:000001">
    <property type="entry name" value="30S ribosomal protein S4"/>
    <property type="match status" value="1"/>
</dbReference>
<dbReference type="GO" id="GO:0042274">
    <property type="term" value="P:ribosomal small subunit biogenesis"/>
    <property type="evidence" value="ECO:0007669"/>
    <property type="project" value="TreeGrafter"/>
</dbReference>
<dbReference type="InterPro" id="IPR001912">
    <property type="entry name" value="Ribosomal_uS4_N"/>
</dbReference>
<evidence type="ECO:0000256" key="4">
    <source>
        <dbReference type="ARBA" id="ARBA00022980"/>
    </source>
</evidence>
<dbReference type="GO" id="GO:0015935">
    <property type="term" value="C:small ribosomal subunit"/>
    <property type="evidence" value="ECO:0007669"/>
    <property type="project" value="InterPro"/>
</dbReference>
<dbReference type="PANTHER" id="PTHR11831:SF4">
    <property type="entry name" value="SMALL RIBOSOMAL SUBUNIT PROTEIN US4M"/>
    <property type="match status" value="1"/>
</dbReference>
<dbReference type="NCBIfam" id="TIGR01017">
    <property type="entry name" value="rpsD_bact"/>
    <property type="match status" value="1"/>
</dbReference>
<comment type="function">
    <text evidence="6">With S5 and S12 plays an important role in translational accuracy.</text>
</comment>
<dbReference type="Gene3D" id="3.10.290.10">
    <property type="entry name" value="RNA-binding S4 domain"/>
    <property type="match status" value="1"/>
</dbReference>
<comment type="function">
    <text evidence="6">One of the primary rRNA binding proteins, it binds directly to 16S rRNA where it nucleates assembly of the body of the 30S subunit.</text>
</comment>
<comment type="similarity">
    <text evidence="1 6">Belongs to the universal ribosomal protein uS4 family.</text>
</comment>
<reference evidence="10" key="1">
    <citation type="journal article" date="2018" name="Adv. Bot. Res.">
        <title>Evolution of the Plastid Genomes in Diatoms.</title>
        <authorList>
            <person name="Yu M."/>
            <person name="Ashworth M.P."/>
            <person name="Hajrah N.H."/>
            <person name="Khiyami M.A."/>
            <person name="Sabir M.J."/>
            <person name="Alhebshi A.M."/>
            <person name="Al-Malki A.L."/>
            <person name="Sabir J.S.M."/>
            <person name="Theriot E.C."/>
            <person name="Jansen R.K."/>
        </authorList>
    </citation>
    <scope>NUCLEOTIDE SEQUENCE</scope>
</reference>
<name>A0A2U9NNE2_9STRA</name>
<dbReference type="Gene3D" id="1.10.1050.10">
    <property type="entry name" value="Ribosomal Protein S4 Delta 41, Chain A, domain 1"/>
    <property type="match status" value="1"/>
</dbReference>
<evidence type="ECO:0000256" key="1">
    <source>
        <dbReference type="ARBA" id="ARBA00007465"/>
    </source>
</evidence>
<accession>A0A2U9NNE2</accession>
<dbReference type="GO" id="GO:0003735">
    <property type="term" value="F:structural constituent of ribosome"/>
    <property type="evidence" value="ECO:0007669"/>
    <property type="project" value="InterPro"/>
</dbReference>
<evidence type="ECO:0000313" key="10">
    <source>
        <dbReference type="EMBL" id="AWT38602.1"/>
    </source>
</evidence>
<feature type="domain" description="Small ribosomal subunit protein uS4 N-terminal" evidence="9">
    <location>
        <begin position="3"/>
        <end position="94"/>
    </location>
</feature>
<proteinExistence type="inferred from homology"/>
<keyword evidence="10" id="KW-0150">Chloroplast</keyword>
<dbReference type="Pfam" id="PF01479">
    <property type="entry name" value="S4"/>
    <property type="match status" value="1"/>
</dbReference>